<evidence type="ECO:0000256" key="2">
    <source>
        <dbReference type="ARBA" id="ARBA00023015"/>
    </source>
</evidence>
<sequence>MSSCGSRGWKKTRRNWKSFIFLCYLKPFKKLPCLPKLLLLYNRSQAPYFMLLSCQGKKKKSFFFCYCVLKPGLFTIFSFKLKMKRVKPRTIRTELVPVRRSGRFTNKPAPQYKEVVFYERVQLPRSTVHPKRDLSNRVYASDEARAWAIEKAEKLESSLESGYPTLVKPMLQSHVTGGFWLGLPSHFSKRHLPKRDDTVTLVDEQGDKWRTIYLARKTGLSGGWKKFSVDHDLVDGDALVFQLIQPTVFKVHIIRENGFTEENSHEAICDS</sequence>
<keyword evidence="6" id="KW-1133">Transmembrane helix</keyword>
<dbReference type="Gene3D" id="2.40.330.10">
    <property type="entry name" value="DNA-binding pseudobarrel domain"/>
    <property type="match status" value="1"/>
</dbReference>
<evidence type="ECO:0000256" key="5">
    <source>
        <dbReference type="ARBA" id="ARBA00023242"/>
    </source>
</evidence>
<organism evidence="8 9">
    <name type="scientific">Coffea arabica</name>
    <name type="common">Arabian coffee</name>
    <dbReference type="NCBI Taxonomy" id="13443"/>
    <lineage>
        <taxon>Eukaryota</taxon>
        <taxon>Viridiplantae</taxon>
        <taxon>Streptophyta</taxon>
        <taxon>Embryophyta</taxon>
        <taxon>Tracheophyta</taxon>
        <taxon>Spermatophyta</taxon>
        <taxon>Magnoliopsida</taxon>
        <taxon>eudicotyledons</taxon>
        <taxon>Gunneridae</taxon>
        <taxon>Pentapetalae</taxon>
        <taxon>asterids</taxon>
        <taxon>lamiids</taxon>
        <taxon>Gentianales</taxon>
        <taxon>Rubiaceae</taxon>
        <taxon>Ixoroideae</taxon>
        <taxon>Gardenieae complex</taxon>
        <taxon>Bertiereae - Coffeeae clade</taxon>
        <taxon>Coffeeae</taxon>
        <taxon>Coffea</taxon>
    </lineage>
</organism>
<dbReference type="PROSITE" id="PS50863">
    <property type="entry name" value="B3"/>
    <property type="match status" value="1"/>
</dbReference>
<dbReference type="Pfam" id="PF02362">
    <property type="entry name" value="B3"/>
    <property type="match status" value="1"/>
</dbReference>
<dbReference type="RefSeq" id="XP_071923923.1">
    <property type="nucleotide sequence ID" value="XM_072067822.1"/>
</dbReference>
<keyword evidence="6" id="KW-0472">Membrane</keyword>
<keyword evidence="5" id="KW-0539">Nucleus</keyword>
<dbReference type="InterPro" id="IPR003340">
    <property type="entry name" value="B3_DNA-bd"/>
</dbReference>
<dbReference type="RefSeq" id="XP_071922808.1">
    <property type="nucleotide sequence ID" value="XM_072066707.1"/>
</dbReference>
<feature type="domain" description="TF-B3" evidence="7">
    <location>
        <begin position="166"/>
        <end position="257"/>
    </location>
</feature>
<dbReference type="SUPFAM" id="SSF101936">
    <property type="entry name" value="DNA-binding pseudobarrel domain"/>
    <property type="match status" value="1"/>
</dbReference>
<protein>
    <submittedName>
        <fullName evidence="9 10">B3 domain-containing protein Os06g0194400-like isoform X1</fullName>
    </submittedName>
</protein>
<keyword evidence="6" id="KW-0812">Transmembrane</keyword>
<dbReference type="SMART" id="SM01019">
    <property type="entry name" value="B3"/>
    <property type="match status" value="1"/>
</dbReference>
<keyword evidence="8" id="KW-1185">Reference proteome</keyword>
<dbReference type="InterPro" id="IPR015300">
    <property type="entry name" value="DNA-bd_pseudobarrel_sf"/>
</dbReference>
<comment type="subcellular location">
    <subcellularLocation>
        <location evidence="1">Nucleus</location>
    </subcellularLocation>
</comment>
<dbReference type="InterPro" id="IPR044837">
    <property type="entry name" value="REM16-like"/>
</dbReference>
<name>A0ABM4VTE4_COFAR</name>
<keyword evidence="4" id="KW-0804">Transcription</keyword>
<evidence type="ECO:0000256" key="4">
    <source>
        <dbReference type="ARBA" id="ARBA00023163"/>
    </source>
</evidence>
<dbReference type="Proteomes" id="UP001652660">
    <property type="component" value="Chromosome 10e"/>
</dbReference>
<dbReference type="PANTHER" id="PTHR31391">
    <property type="entry name" value="B3 DOMAIN-CONTAINING PROTEIN OS11G0197600-RELATED"/>
    <property type="match status" value="1"/>
</dbReference>
<evidence type="ECO:0000256" key="3">
    <source>
        <dbReference type="ARBA" id="ARBA00023125"/>
    </source>
</evidence>
<feature type="transmembrane region" description="Helical" evidence="6">
    <location>
        <begin position="61"/>
        <end position="79"/>
    </location>
</feature>
<keyword evidence="2" id="KW-0805">Transcription regulation</keyword>
<proteinExistence type="predicted"/>
<evidence type="ECO:0000313" key="9">
    <source>
        <dbReference type="RefSeq" id="XP_071922808.1"/>
    </source>
</evidence>
<evidence type="ECO:0000313" key="8">
    <source>
        <dbReference type="Proteomes" id="UP001652660"/>
    </source>
</evidence>
<evidence type="ECO:0000256" key="6">
    <source>
        <dbReference type="SAM" id="Phobius"/>
    </source>
</evidence>
<dbReference type="CDD" id="cd10017">
    <property type="entry name" value="B3_DNA"/>
    <property type="match status" value="1"/>
</dbReference>
<dbReference type="GeneID" id="113711952"/>
<keyword evidence="3" id="KW-0238">DNA-binding</keyword>
<evidence type="ECO:0000313" key="10">
    <source>
        <dbReference type="RefSeq" id="XP_071923923.1"/>
    </source>
</evidence>
<dbReference type="PANTHER" id="PTHR31391:SF116">
    <property type="entry name" value="B3 DOMAIN-CONTAINING PROTEIN OS06G0194400-LIKE"/>
    <property type="match status" value="1"/>
</dbReference>
<evidence type="ECO:0000256" key="1">
    <source>
        <dbReference type="ARBA" id="ARBA00004123"/>
    </source>
</evidence>
<evidence type="ECO:0000259" key="7">
    <source>
        <dbReference type="PROSITE" id="PS50863"/>
    </source>
</evidence>
<gene>
    <name evidence="9" type="primary">LOC113711952</name>
    <name evidence="10" type="synonym">LOC140015375</name>
</gene>
<accession>A0ABM4VTE4</accession>
<reference evidence="9 10" key="1">
    <citation type="submission" date="2025-05" db="UniProtKB">
        <authorList>
            <consortium name="RefSeq"/>
        </authorList>
    </citation>
    <scope>IDENTIFICATION</scope>
    <source>
        <tissue evidence="9 10">Leaves</tissue>
    </source>
</reference>